<gene>
    <name evidence="1" type="ORF">QN215_01960</name>
</gene>
<evidence type="ECO:0000313" key="1">
    <source>
        <dbReference type="EMBL" id="XDS44918.1"/>
    </source>
</evidence>
<name>A0AB39U7H3_9BIFI</name>
<dbReference type="EMBL" id="CP129674">
    <property type="protein sequence ID" value="XDS44918.1"/>
    <property type="molecule type" value="Genomic_DNA"/>
</dbReference>
<dbReference type="KEGG" id="baqk:QN215_01960"/>
<reference evidence="1" key="1">
    <citation type="submission" date="2023-07" db="EMBL/GenBank/DDBJ databases">
        <title>Bifidobacterium aquikefiriaerophilum sp. nov. and Bifidobacterium eccum sp. nov., isolated from water kefir.</title>
        <authorList>
            <person name="Breselge S."/>
            <person name="Bellassi P."/>
            <person name="Barcenilla C."/>
            <person name="Alvarez-Ordonez A."/>
            <person name="Morelli L."/>
            <person name="Cotter P.D."/>
        </authorList>
    </citation>
    <scope>NUCLEOTIDE SEQUENCE</scope>
    <source>
        <strain evidence="1">WK041_4_12</strain>
    </source>
</reference>
<sequence>MTKRRITQVALKARILKVDAELLIAAEGVFGARSAEDWTEAWGATTYPTMTAYLEAALMPPSGVIGMHENNNKEKGNE</sequence>
<accession>A0AB39U7H3</accession>
<protein>
    <submittedName>
        <fullName evidence="1">Uncharacterized protein</fullName>
    </submittedName>
</protein>
<organism evidence="1">
    <name type="scientific">Bifidobacterium aquikefiricola</name>
    <dbReference type="NCBI Taxonomy" id="3059038"/>
    <lineage>
        <taxon>Bacteria</taxon>
        <taxon>Bacillati</taxon>
        <taxon>Actinomycetota</taxon>
        <taxon>Actinomycetes</taxon>
        <taxon>Bifidobacteriales</taxon>
        <taxon>Bifidobacteriaceae</taxon>
        <taxon>Bifidobacterium</taxon>
    </lineage>
</organism>
<dbReference type="AlphaFoldDB" id="A0AB39U7H3"/>
<proteinExistence type="predicted"/>
<dbReference type="RefSeq" id="WP_369344465.1">
    <property type="nucleotide sequence ID" value="NZ_CP129674.1"/>
</dbReference>